<evidence type="ECO:0000313" key="2">
    <source>
        <dbReference type="EMBL" id="MDO9708491.1"/>
    </source>
</evidence>
<evidence type="ECO:0000256" key="1">
    <source>
        <dbReference type="SAM" id="MobiDB-lite"/>
    </source>
</evidence>
<organism evidence="2 3">
    <name type="scientific">Paracraurococcus lichenis</name>
    <dbReference type="NCBI Taxonomy" id="3064888"/>
    <lineage>
        <taxon>Bacteria</taxon>
        <taxon>Pseudomonadati</taxon>
        <taxon>Pseudomonadota</taxon>
        <taxon>Alphaproteobacteria</taxon>
        <taxon>Acetobacterales</taxon>
        <taxon>Roseomonadaceae</taxon>
        <taxon>Paracraurococcus</taxon>
    </lineage>
</organism>
<sequence>MTGKHGTDHQKQGGQQQGQQNRGQMAQDDRRQESGRAAGTPPTQDQQADRQSHQMQRDKAGKGKDSPA</sequence>
<accession>A0ABT9DX74</accession>
<comment type="caution">
    <text evidence="2">The sequence shown here is derived from an EMBL/GenBank/DDBJ whole genome shotgun (WGS) entry which is preliminary data.</text>
</comment>
<feature type="region of interest" description="Disordered" evidence="1">
    <location>
        <begin position="1"/>
        <end position="68"/>
    </location>
</feature>
<gene>
    <name evidence="2" type="ORF">Q7A36_09060</name>
</gene>
<proteinExistence type="predicted"/>
<feature type="compositionally biased region" description="Basic and acidic residues" evidence="1">
    <location>
        <begin position="1"/>
        <end position="11"/>
    </location>
</feature>
<evidence type="ECO:0008006" key="4">
    <source>
        <dbReference type="Google" id="ProtNLM"/>
    </source>
</evidence>
<evidence type="ECO:0000313" key="3">
    <source>
        <dbReference type="Proteomes" id="UP001243009"/>
    </source>
</evidence>
<dbReference type="RefSeq" id="WP_305103361.1">
    <property type="nucleotide sequence ID" value="NZ_JAUTWS010000007.1"/>
</dbReference>
<dbReference type="EMBL" id="JAUTWS010000007">
    <property type="protein sequence ID" value="MDO9708491.1"/>
    <property type="molecule type" value="Genomic_DNA"/>
</dbReference>
<dbReference type="Proteomes" id="UP001243009">
    <property type="component" value="Unassembled WGS sequence"/>
</dbReference>
<feature type="compositionally biased region" description="Basic and acidic residues" evidence="1">
    <location>
        <begin position="47"/>
        <end position="68"/>
    </location>
</feature>
<protein>
    <recommendedName>
        <fullName evidence="4">Stress-induced protein</fullName>
    </recommendedName>
</protein>
<reference evidence="2 3" key="1">
    <citation type="submission" date="2023-08" db="EMBL/GenBank/DDBJ databases">
        <title>The draft genome sequence of Paracraurococcus sp. LOR1-02.</title>
        <authorList>
            <person name="Kingkaew E."/>
            <person name="Tanasupawat S."/>
        </authorList>
    </citation>
    <scope>NUCLEOTIDE SEQUENCE [LARGE SCALE GENOMIC DNA]</scope>
    <source>
        <strain evidence="2 3">LOR1-02</strain>
    </source>
</reference>
<keyword evidence="3" id="KW-1185">Reference proteome</keyword>
<feature type="compositionally biased region" description="Low complexity" evidence="1">
    <location>
        <begin position="12"/>
        <end position="26"/>
    </location>
</feature>
<name>A0ABT9DX74_9PROT</name>